<evidence type="ECO:0000256" key="1">
    <source>
        <dbReference type="ARBA" id="ARBA00022441"/>
    </source>
</evidence>
<dbReference type="InterPro" id="IPR011043">
    <property type="entry name" value="Gal_Oxase/kelch_b-propeller"/>
</dbReference>
<dbReference type="SMART" id="SM00875">
    <property type="entry name" value="BACK"/>
    <property type="match status" value="1"/>
</dbReference>
<feature type="domain" description="BTB" evidence="3">
    <location>
        <begin position="38"/>
        <end position="110"/>
    </location>
</feature>
<keyword evidence="2" id="KW-0677">Repeat</keyword>
<comment type="caution">
    <text evidence="4">The sequence shown here is derived from an EMBL/GenBank/DDBJ whole genome shotgun (WGS) entry which is preliminary data.</text>
</comment>
<dbReference type="PANTHER" id="PTHR24412:SF172">
    <property type="entry name" value="KELCH-LIKE PROTEIN 10"/>
    <property type="match status" value="1"/>
</dbReference>
<dbReference type="InterPro" id="IPR017096">
    <property type="entry name" value="BTB-kelch_protein"/>
</dbReference>
<dbReference type="Pfam" id="PF01344">
    <property type="entry name" value="Kelch_1"/>
    <property type="match status" value="6"/>
</dbReference>
<reference evidence="5" key="1">
    <citation type="submission" date="2024-04" db="EMBL/GenBank/DDBJ databases">
        <title>Salinicola lusitanus LLJ914,a marine bacterium isolated from the Okinawa Trough.</title>
        <authorList>
            <person name="Li J."/>
        </authorList>
    </citation>
    <scope>NUCLEOTIDE SEQUENCE [LARGE SCALE GENOMIC DNA]</scope>
</reference>
<keyword evidence="5" id="KW-1185">Reference proteome</keyword>
<dbReference type="SMART" id="SM00612">
    <property type="entry name" value="Kelch"/>
    <property type="match status" value="5"/>
</dbReference>
<organism evidence="4 5">
    <name type="scientific">Mugilogobius chulae</name>
    <name type="common">yellowstripe goby</name>
    <dbReference type="NCBI Taxonomy" id="88201"/>
    <lineage>
        <taxon>Eukaryota</taxon>
        <taxon>Metazoa</taxon>
        <taxon>Chordata</taxon>
        <taxon>Craniata</taxon>
        <taxon>Vertebrata</taxon>
        <taxon>Euteleostomi</taxon>
        <taxon>Actinopterygii</taxon>
        <taxon>Neopterygii</taxon>
        <taxon>Teleostei</taxon>
        <taxon>Neoteleostei</taxon>
        <taxon>Acanthomorphata</taxon>
        <taxon>Gobiaria</taxon>
        <taxon>Gobiiformes</taxon>
        <taxon>Gobioidei</taxon>
        <taxon>Gobiidae</taxon>
        <taxon>Gobionellinae</taxon>
        <taxon>Mugilogobius</taxon>
    </lineage>
</organism>
<evidence type="ECO:0000313" key="4">
    <source>
        <dbReference type="EMBL" id="KAK7884086.1"/>
    </source>
</evidence>
<dbReference type="InterPro" id="IPR011333">
    <property type="entry name" value="SKP1/BTB/POZ_sf"/>
</dbReference>
<name>A0AAW0MU18_9GOBI</name>
<evidence type="ECO:0000313" key="5">
    <source>
        <dbReference type="Proteomes" id="UP001460270"/>
    </source>
</evidence>
<dbReference type="Proteomes" id="UP001460270">
    <property type="component" value="Unassembled WGS sequence"/>
</dbReference>
<dbReference type="SUPFAM" id="SSF54695">
    <property type="entry name" value="POZ domain"/>
    <property type="match status" value="1"/>
</dbReference>
<evidence type="ECO:0000259" key="3">
    <source>
        <dbReference type="PROSITE" id="PS50097"/>
    </source>
</evidence>
<dbReference type="InterPro" id="IPR011705">
    <property type="entry name" value="BACK"/>
</dbReference>
<dbReference type="PIRSF" id="PIRSF037037">
    <property type="entry name" value="Kelch-like_protein_gigaxonin"/>
    <property type="match status" value="1"/>
</dbReference>
<proteinExistence type="predicted"/>
<keyword evidence="1" id="KW-0880">Kelch repeat</keyword>
<dbReference type="Gene3D" id="3.30.710.10">
    <property type="entry name" value="Potassium Channel Kv1.1, Chain A"/>
    <property type="match status" value="1"/>
</dbReference>
<dbReference type="Pfam" id="PF00651">
    <property type="entry name" value="BTB"/>
    <property type="match status" value="1"/>
</dbReference>
<dbReference type="AlphaFoldDB" id="A0AAW0MU18"/>
<dbReference type="InterPro" id="IPR006652">
    <property type="entry name" value="Kelch_1"/>
</dbReference>
<sequence length="558" mass="62902">MSLVTGVLEPTLTIETQTDFYVSLSPAADRNAHTQVFCSFNVICPRPKDDRRCRVSSSQIILCGASDFFRAMFVNWGNHSEKNFQLGGVSAEILSLLLEWIYTKPAGLLSTDNVQDVILAADMLLLEDLVELSFDFMLSHMSAENCIGIWKFSAVVVSTRIRDAARRFILHNFEQLSVCEEFYDLTAQELLDFIGEDQLNIKNEAMCTRQLSAGSTMIIQDAAVNLVRFSQISDDFLQHHIFTNPMMYTDFECMNTVARITPARPRLPAAILLAIGGWSGGDPTNCIEAYDYNADCWINVTNNEERPRAYHGSVFLNGSVYCVGGFDRIEHFNSMRRLDLASRTWHEMPPMYSRRCYISVVVLNGCIYAMGGYNGTRRQNTAEVYNPQTNQSTYVEDSTGTEVLQTAECYDPQTNEWTMITPMTVRRSGVAAVTYHNRIYAVGGFDGVERLRSVECYNARTNSWQPVASMITTRSNFGIEVLNDRIFVAGGYNGFTTTYNAESYDRLTDTWSDVCDMDVFRSALNCCVIYGLTNMADYTIPRDALTAFVSYDTDEEST</sequence>
<evidence type="ECO:0000256" key="2">
    <source>
        <dbReference type="ARBA" id="ARBA00022737"/>
    </source>
</evidence>
<protein>
    <recommendedName>
        <fullName evidence="3">BTB domain-containing protein</fullName>
    </recommendedName>
</protein>
<dbReference type="Gene3D" id="1.25.40.420">
    <property type="match status" value="1"/>
</dbReference>
<accession>A0AAW0MU18</accession>
<dbReference type="PANTHER" id="PTHR24412">
    <property type="entry name" value="KELCH PROTEIN"/>
    <property type="match status" value="1"/>
</dbReference>
<dbReference type="SUPFAM" id="SSF50965">
    <property type="entry name" value="Galactose oxidase, central domain"/>
    <property type="match status" value="1"/>
</dbReference>
<gene>
    <name evidence="4" type="ORF">WMY93_027209</name>
</gene>
<dbReference type="Pfam" id="PF07707">
    <property type="entry name" value="BACK"/>
    <property type="match status" value="1"/>
</dbReference>
<dbReference type="InterPro" id="IPR015915">
    <property type="entry name" value="Kelch-typ_b-propeller"/>
</dbReference>
<dbReference type="SMART" id="SM00225">
    <property type="entry name" value="BTB"/>
    <property type="match status" value="1"/>
</dbReference>
<dbReference type="Gene3D" id="2.120.10.80">
    <property type="entry name" value="Kelch-type beta propeller"/>
    <property type="match status" value="2"/>
</dbReference>
<dbReference type="PROSITE" id="PS50097">
    <property type="entry name" value="BTB"/>
    <property type="match status" value="1"/>
</dbReference>
<dbReference type="InterPro" id="IPR000210">
    <property type="entry name" value="BTB/POZ_dom"/>
</dbReference>
<dbReference type="EMBL" id="JBBPFD010000020">
    <property type="protein sequence ID" value="KAK7884086.1"/>
    <property type="molecule type" value="Genomic_DNA"/>
</dbReference>